<dbReference type="NCBIfam" id="NF001099">
    <property type="entry name" value="PRK00132.1"/>
    <property type="match status" value="1"/>
</dbReference>
<dbReference type="Pfam" id="PF00380">
    <property type="entry name" value="Ribosomal_S9"/>
    <property type="match status" value="1"/>
</dbReference>
<evidence type="ECO:0000256" key="5">
    <source>
        <dbReference type="ARBA" id="ARBA00035523"/>
    </source>
</evidence>
<protein>
    <recommendedName>
        <fullName evidence="4">Small ribosomal subunit protein uS9</fullName>
    </recommendedName>
    <alternativeName>
        <fullName evidence="5">30S ribosomal protein S9</fullName>
    </alternativeName>
</protein>
<evidence type="ECO:0000256" key="3">
    <source>
        <dbReference type="ARBA" id="ARBA00023274"/>
    </source>
</evidence>
<dbReference type="EMBL" id="LCFK01000039">
    <property type="protein sequence ID" value="KKS92668.1"/>
    <property type="molecule type" value="Genomic_DNA"/>
</dbReference>
<dbReference type="Gene3D" id="3.30.230.10">
    <property type="match status" value="1"/>
</dbReference>
<dbReference type="Proteomes" id="UP000033980">
    <property type="component" value="Unassembled WGS sequence"/>
</dbReference>
<evidence type="ECO:0000313" key="7">
    <source>
        <dbReference type="EMBL" id="KKS92668.1"/>
    </source>
</evidence>
<keyword evidence="3" id="KW-0687">Ribonucleoprotein</keyword>
<feature type="region of interest" description="Disordered" evidence="6">
    <location>
        <begin position="131"/>
        <end position="158"/>
    </location>
</feature>
<dbReference type="PATRIC" id="fig|1618390.3.peg.720"/>
<name>A0A0G1G142_9BACT</name>
<feature type="compositionally biased region" description="Basic residues" evidence="6">
    <location>
        <begin position="149"/>
        <end position="158"/>
    </location>
</feature>
<dbReference type="GO" id="GO:0003735">
    <property type="term" value="F:structural constituent of ribosome"/>
    <property type="evidence" value="ECO:0007669"/>
    <property type="project" value="InterPro"/>
</dbReference>
<comment type="caution">
    <text evidence="7">The sequence shown here is derived from an EMBL/GenBank/DDBJ whole genome shotgun (WGS) entry which is preliminary data.</text>
</comment>
<proteinExistence type="inferred from homology"/>
<dbReference type="InterPro" id="IPR000754">
    <property type="entry name" value="Ribosomal_uS9"/>
</dbReference>
<evidence type="ECO:0000256" key="2">
    <source>
        <dbReference type="ARBA" id="ARBA00022980"/>
    </source>
</evidence>
<dbReference type="GO" id="GO:0006412">
    <property type="term" value="P:translation"/>
    <property type="evidence" value="ECO:0007669"/>
    <property type="project" value="InterPro"/>
</dbReference>
<evidence type="ECO:0000256" key="4">
    <source>
        <dbReference type="ARBA" id="ARBA00035259"/>
    </source>
</evidence>
<dbReference type="InterPro" id="IPR014721">
    <property type="entry name" value="Ribsml_uS5_D2-typ_fold_subgr"/>
</dbReference>
<dbReference type="InterPro" id="IPR020568">
    <property type="entry name" value="Ribosomal_Su5_D2-typ_SF"/>
</dbReference>
<organism evidence="7 8">
    <name type="scientific">Candidatus Collierbacteria bacterium GW2011_GWC2_43_12</name>
    <dbReference type="NCBI Taxonomy" id="1618390"/>
    <lineage>
        <taxon>Bacteria</taxon>
        <taxon>Candidatus Collieribacteriota</taxon>
    </lineage>
</organism>
<dbReference type="GO" id="GO:0022627">
    <property type="term" value="C:cytosolic small ribosomal subunit"/>
    <property type="evidence" value="ECO:0007669"/>
    <property type="project" value="TreeGrafter"/>
</dbReference>
<dbReference type="PANTHER" id="PTHR21569:SF1">
    <property type="entry name" value="SMALL RIBOSOMAL SUBUNIT PROTEIN US9M"/>
    <property type="match status" value="1"/>
</dbReference>
<reference evidence="7 8" key="1">
    <citation type="journal article" date="2015" name="Nature">
        <title>rRNA introns, odd ribosomes, and small enigmatic genomes across a large radiation of phyla.</title>
        <authorList>
            <person name="Brown C.T."/>
            <person name="Hug L.A."/>
            <person name="Thomas B.C."/>
            <person name="Sharon I."/>
            <person name="Castelle C.J."/>
            <person name="Singh A."/>
            <person name="Wilkins M.J."/>
            <person name="Williams K.H."/>
            <person name="Banfield J.F."/>
        </authorList>
    </citation>
    <scope>NUCLEOTIDE SEQUENCE [LARGE SCALE GENOMIC DNA]</scope>
</reference>
<dbReference type="AlphaFoldDB" id="A0A0G1G142"/>
<comment type="similarity">
    <text evidence="1">Belongs to the universal ribosomal protein uS9 family.</text>
</comment>
<gene>
    <name evidence="7" type="ORF">UV68_C0039G0014</name>
</gene>
<evidence type="ECO:0000256" key="1">
    <source>
        <dbReference type="ARBA" id="ARBA00005251"/>
    </source>
</evidence>
<dbReference type="GO" id="GO:0003723">
    <property type="term" value="F:RNA binding"/>
    <property type="evidence" value="ECO:0007669"/>
    <property type="project" value="TreeGrafter"/>
</dbReference>
<dbReference type="SUPFAM" id="SSF54211">
    <property type="entry name" value="Ribosomal protein S5 domain 2-like"/>
    <property type="match status" value="1"/>
</dbReference>
<feature type="compositionally biased region" description="Basic and acidic residues" evidence="6">
    <location>
        <begin position="131"/>
        <end position="142"/>
    </location>
</feature>
<accession>A0A0G1G142</accession>
<sequence>MAQKLTKKSKIAIKPVKTVPVKKGVLAMPKEFFSAVGRRKTAVARVRLWSGKQEMTVNGKPISTYFKGNTMKQIYQAPFVTTNTLGQFTGSIKIVGSGLMSQVDALTHGIARALAKIDEVHKLTLREKGFITRDPRMKETRKAGQGGRARAKKQSPKR</sequence>
<evidence type="ECO:0000313" key="8">
    <source>
        <dbReference type="Proteomes" id="UP000033980"/>
    </source>
</evidence>
<dbReference type="InterPro" id="IPR023035">
    <property type="entry name" value="Ribosomal_uS9_bac/plastid"/>
</dbReference>
<dbReference type="PANTHER" id="PTHR21569">
    <property type="entry name" value="RIBOSOMAL PROTEIN S9"/>
    <property type="match status" value="1"/>
</dbReference>
<keyword evidence="2 7" id="KW-0689">Ribosomal protein</keyword>
<evidence type="ECO:0000256" key="6">
    <source>
        <dbReference type="SAM" id="MobiDB-lite"/>
    </source>
</evidence>